<feature type="compositionally biased region" description="Polar residues" evidence="2">
    <location>
        <begin position="84"/>
        <end position="95"/>
    </location>
</feature>
<dbReference type="InterPro" id="IPR003610">
    <property type="entry name" value="CBM5/12"/>
</dbReference>
<dbReference type="Proteomes" id="UP000526083">
    <property type="component" value="Unassembled WGS sequence"/>
</dbReference>
<name>A0A7W3JLL6_9MICO</name>
<reference evidence="5 6" key="1">
    <citation type="submission" date="2020-07" db="EMBL/GenBank/DDBJ databases">
        <title>Sequencing the genomes of 1000 actinobacteria strains.</title>
        <authorList>
            <person name="Klenk H.-P."/>
        </authorList>
    </citation>
    <scope>NUCLEOTIDE SEQUENCE [LARGE SCALE GENOMIC DNA]</scope>
    <source>
        <strain evidence="5 6">DSM 27576</strain>
    </source>
</reference>
<evidence type="ECO:0000259" key="4">
    <source>
        <dbReference type="SMART" id="SM00495"/>
    </source>
</evidence>
<dbReference type="InterPro" id="IPR017853">
    <property type="entry name" value="GH"/>
</dbReference>
<dbReference type="GO" id="GO:0004553">
    <property type="term" value="F:hydrolase activity, hydrolyzing O-glycosyl compounds"/>
    <property type="evidence" value="ECO:0007669"/>
    <property type="project" value="InterPro"/>
</dbReference>
<feature type="chain" id="PRO_5038906890" evidence="3">
    <location>
        <begin position="32"/>
        <end position="553"/>
    </location>
</feature>
<dbReference type="RefSeq" id="WP_208387855.1">
    <property type="nucleotide sequence ID" value="NZ_JAAOZB010000001.1"/>
</dbReference>
<dbReference type="GO" id="GO:0005975">
    <property type="term" value="P:carbohydrate metabolic process"/>
    <property type="evidence" value="ECO:0007669"/>
    <property type="project" value="InterPro"/>
</dbReference>
<keyword evidence="6" id="KW-1185">Reference proteome</keyword>
<feature type="compositionally biased region" description="Pro residues" evidence="2">
    <location>
        <begin position="193"/>
        <end position="229"/>
    </location>
</feature>
<dbReference type="SUPFAM" id="SSF51445">
    <property type="entry name" value="(Trans)glycosidases"/>
    <property type="match status" value="1"/>
</dbReference>
<dbReference type="SUPFAM" id="SSF51055">
    <property type="entry name" value="Carbohydrate binding domain"/>
    <property type="match status" value="2"/>
</dbReference>
<keyword evidence="1" id="KW-0378">Hydrolase</keyword>
<evidence type="ECO:0000256" key="3">
    <source>
        <dbReference type="SAM" id="SignalP"/>
    </source>
</evidence>
<keyword evidence="3" id="KW-0732">Signal</keyword>
<dbReference type="EMBL" id="JACGWY010000001">
    <property type="protein sequence ID" value="MBA8815151.1"/>
    <property type="molecule type" value="Genomic_DNA"/>
</dbReference>
<proteinExistence type="predicted"/>
<protein>
    <submittedName>
        <fullName evidence="5">Chitodextrinase</fullName>
    </submittedName>
</protein>
<dbReference type="PANTHER" id="PTHR42976">
    <property type="entry name" value="BIFUNCTIONAL CHITINASE/LYSOZYME-RELATED"/>
    <property type="match status" value="1"/>
</dbReference>
<evidence type="ECO:0000313" key="6">
    <source>
        <dbReference type="Proteomes" id="UP000526083"/>
    </source>
</evidence>
<feature type="compositionally biased region" description="Pro residues" evidence="2">
    <location>
        <begin position="98"/>
        <end position="132"/>
    </location>
</feature>
<dbReference type="SMART" id="SM00495">
    <property type="entry name" value="ChtBD3"/>
    <property type="match status" value="2"/>
</dbReference>
<feature type="region of interest" description="Disordered" evidence="2">
    <location>
        <begin position="162"/>
        <end position="234"/>
    </location>
</feature>
<dbReference type="Gene3D" id="3.20.20.80">
    <property type="entry name" value="Glycosidases"/>
    <property type="match status" value="1"/>
</dbReference>
<dbReference type="InterPro" id="IPR052750">
    <property type="entry name" value="GH18_Chitinase"/>
</dbReference>
<dbReference type="GO" id="GO:0005576">
    <property type="term" value="C:extracellular region"/>
    <property type="evidence" value="ECO:0007669"/>
    <property type="project" value="InterPro"/>
</dbReference>
<evidence type="ECO:0000256" key="1">
    <source>
        <dbReference type="ARBA" id="ARBA00022801"/>
    </source>
</evidence>
<sequence length="553" mass="56862">MKIRTRAGQFIAAAAFSAVIMSALVATPPSAESASASELCTTEWSASRAYTGGDTVSKGGVEYRANWWTQGNDPANFNGGTGTGQPWTISGTCGSTPTPDPTPVPTPQPTVAPTPTPTPTPAPEPTSDPIPDPTCGVAWSAEKTYFGGDVAVKDGSTYRANWWTRGDDPRTHSGATGTGQPWTKQSSCGSNPTPDPTPTSTPNPTPDPTPTNVPTPQPTPTDQPDPKPGISPDFVFSAYKDATINMNWNTNTVRTLVTGTAQPLVGTGGVLKSDATALDTVTLSFATGECGSENWGGVAGSAFAAANVSALDDADVDYIISTGGAAGAFHCETAAGLSTFIDRYASENLIGIDFDIEAGQSVTDIANLANAAAGVEDTYPGLRFSFTLATLAASNGSYGGLNSTGAATVNAVLASGLENYTINLMVMDFGAANAVNCVLAGATCDMGASAIQGAVNLQHSFGIPLDKIELTPMIGMNDVRDEVFTLDDVDTVVDYAISNGLAGIHFWSLDRDVPCSPANAWASPICNSVPQGTRSLSYTNAFLAAIAAQNVVQ</sequence>
<gene>
    <name evidence="5" type="ORF">FHX48_000203</name>
</gene>
<dbReference type="PANTHER" id="PTHR42976:SF1">
    <property type="entry name" value="GH18 DOMAIN-CONTAINING PROTEIN-RELATED"/>
    <property type="match status" value="1"/>
</dbReference>
<dbReference type="GO" id="GO:0030246">
    <property type="term" value="F:carbohydrate binding"/>
    <property type="evidence" value="ECO:0007669"/>
    <property type="project" value="InterPro"/>
</dbReference>
<dbReference type="AlphaFoldDB" id="A0A7W3JLL6"/>
<evidence type="ECO:0000313" key="5">
    <source>
        <dbReference type="EMBL" id="MBA8815151.1"/>
    </source>
</evidence>
<accession>A0A7W3JLL6</accession>
<organism evidence="5 6">
    <name type="scientific">Microbacterium halimionae</name>
    <dbReference type="NCBI Taxonomy" id="1526413"/>
    <lineage>
        <taxon>Bacteria</taxon>
        <taxon>Bacillati</taxon>
        <taxon>Actinomycetota</taxon>
        <taxon>Actinomycetes</taxon>
        <taxon>Micrococcales</taxon>
        <taxon>Microbacteriaceae</taxon>
        <taxon>Microbacterium</taxon>
    </lineage>
</organism>
<dbReference type="InterPro" id="IPR036573">
    <property type="entry name" value="CBM_sf_5/12"/>
</dbReference>
<dbReference type="Pfam" id="PF02839">
    <property type="entry name" value="CBM_5_12"/>
    <property type="match status" value="2"/>
</dbReference>
<feature type="region of interest" description="Disordered" evidence="2">
    <location>
        <begin position="77"/>
        <end position="136"/>
    </location>
</feature>
<dbReference type="Gene3D" id="2.10.10.20">
    <property type="entry name" value="Carbohydrate-binding module superfamily 5/12"/>
    <property type="match status" value="2"/>
</dbReference>
<feature type="signal peptide" evidence="3">
    <location>
        <begin position="1"/>
        <end position="31"/>
    </location>
</feature>
<comment type="caution">
    <text evidence="5">The sequence shown here is derived from an EMBL/GenBank/DDBJ whole genome shotgun (WGS) entry which is preliminary data.</text>
</comment>
<dbReference type="CDD" id="cd12215">
    <property type="entry name" value="ChiC_BD"/>
    <property type="match status" value="2"/>
</dbReference>
<feature type="domain" description="Chitin-binding type-3" evidence="4">
    <location>
        <begin position="41"/>
        <end position="90"/>
    </location>
</feature>
<feature type="compositionally biased region" description="Polar residues" evidence="2">
    <location>
        <begin position="173"/>
        <end position="191"/>
    </location>
</feature>
<evidence type="ECO:0000256" key="2">
    <source>
        <dbReference type="SAM" id="MobiDB-lite"/>
    </source>
</evidence>
<feature type="domain" description="Chitin-binding type-3" evidence="4">
    <location>
        <begin position="136"/>
        <end position="185"/>
    </location>
</feature>